<evidence type="ECO:0000259" key="5">
    <source>
        <dbReference type="Pfam" id="PF02357"/>
    </source>
</evidence>
<dbReference type="GO" id="GO:0031564">
    <property type="term" value="P:transcription antitermination"/>
    <property type="evidence" value="ECO:0007669"/>
    <property type="project" value="UniProtKB-KW"/>
</dbReference>
<comment type="function">
    <text evidence="4">Participates in transcription elongation, termination and antitermination.</text>
</comment>
<keyword evidence="3 4" id="KW-0804">Transcription</keyword>
<dbReference type="PRINTS" id="PR00338">
    <property type="entry name" value="NUSGTNSCPFCT"/>
</dbReference>
<sequence length="201" mass="23306">MTEKKQELTERKWLIFQTYSGKEKKAFVAAQKVIKEHGLEGLVEPLLPTEFISKVVTKGRGDKKEKVRVNIEKPIYRGYLFVGVKGDKDLIDRVANLLAETRLMRALTKRDEKTGEPIYAFLKEEEVEELKKRIEIEQQKKEQKVPYLEGERVKVLIGDYEGMIGTVDEVYPQKRKLKVLIHLLNRTTPIYIDFDGVEKAG</sequence>
<organism evidence="6">
    <name type="scientific">candidate division WOR-3 bacterium</name>
    <dbReference type="NCBI Taxonomy" id="2052148"/>
    <lineage>
        <taxon>Bacteria</taxon>
        <taxon>Bacteria division WOR-3</taxon>
    </lineage>
</organism>
<dbReference type="InterPro" id="IPR006645">
    <property type="entry name" value="NGN-like_dom"/>
</dbReference>
<evidence type="ECO:0000313" key="7">
    <source>
        <dbReference type="EMBL" id="HGL17417.1"/>
    </source>
</evidence>
<dbReference type="EMBL" id="DTDJ01000027">
    <property type="protein sequence ID" value="HGL17417.1"/>
    <property type="molecule type" value="Genomic_DNA"/>
</dbReference>
<comment type="caution">
    <text evidence="6">The sequence shown here is derived from an EMBL/GenBank/DDBJ whole genome shotgun (WGS) entry which is preliminary data.</text>
</comment>
<gene>
    <name evidence="6" type="ORF">ENQ77_01050</name>
    <name evidence="7" type="ORF">ENU66_03700</name>
</gene>
<comment type="similarity">
    <text evidence="4">Belongs to the NusG family.</text>
</comment>
<dbReference type="InterPro" id="IPR014722">
    <property type="entry name" value="Rib_uL2_dom2"/>
</dbReference>
<dbReference type="GO" id="GO:0006354">
    <property type="term" value="P:DNA-templated transcription elongation"/>
    <property type="evidence" value="ECO:0007669"/>
    <property type="project" value="InterPro"/>
</dbReference>
<dbReference type="GO" id="GO:0032784">
    <property type="term" value="P:regulation of DNA-templated transcription elongation"/>
    <property type="evidence" value="ECO:0007669"/>
    <property type="project" value="InterPro"/>
</dbReference>
<dbReference type="SUPFAM" id="SSF50104">
    <property type="entry name" value="Translation proteins SH3-like domain"/>
    <property type="match status" value="1"/>
</dbReference>
<evidence type="ECO:0000256" key="2">
    <source>
        <dbReference type="ARBA" id="ARBA00023015"/>
    </source>
</evidence>
<name>A0A7C2K331_UNCW3</name>
<evidence type="ECO:0000313" key="6">
    <source>
        <dbReference type="EMBL" id="HEN27260.1"/>
    </source>
</evidence>
<dbReference type="EMBL" id="DSOL01000027">
    <property type="protein sequence ID" value="HEN27260.1"/>
    <property type="molecule type" value="Genomic_DNA"/>
</dbReference>
<keyword evidence="2 4" id="KW-0805">Transcription regulation</keyword>
<dbReference type="InterPro" id="IPR008991">
    <property type="entry name" value="Translation_prot_SH3-like_sf"/>
</dbReference>
<evidence type="ECO:0000256" key="4">
    <source>
        <dbReference type="RuleBase" id="RU000538"/>
    </source>
</evidence>
<dbReference type="AlphaFoldDB" id="A0A7C2K331"/>
<dbReference type="Gene3D" id="3.30.70.940">
    <property type="entry name" value="NusG, N-terminal domain"/>
    <property type="match status" value="1"/>
</dbReference>
<dbReference type="SUPFAM" id="SSF82679">
    <property type="entry name" value="N-utilization substance G protein NusG, N-terminal domain"/>
    <property type="match status" value="1"/>
</dbReference>
<reference evidence="6" key="1">
    <citation type="journal article" date="2020" name="mSystems">
        <title>Genome- and Community-Level Interaction Insights into Carbon Utilization and Element Cycling Functions of Hydrothermarchaeota in Hydrothermal Sediment.</title>
        <authorList>
            <person name="Zhou Z."/>
            <person name="Liu Y."/>
            <person name="Xu W."/>
            <person name="Pan J."/>
            <person name="Luo Z.H."/>
            <person name="Li M."/>
        </authorList>
    </citation>
    <scope>NUCLEOTIDE SEQUENCE [LARGE SCALE GENOMIC DNA]</scope>
    <source>
        <strain evidence="6">SpSt-34</strain>
        <strain evidence="7">SpSt-69</strain>
    </source>
</reference>
<feature type="domain" description="NusG-like N-terminal" evidence="5">
    <location>
        <begin position="12"/>
        <end position="104"/>
    </location>
</feature>
<keyword evidence="4" id="KW-0806">Transcription termination</keyword>
<accession>A0A7C2K331</accession>
<dbReference type="Pfam" id="PF02357">
    <property type="entry name" value="NusG"/>
    <property type="match status" value="1"/>
</dbReference>
<dbReference type="InterPro" id="IPR043425">
    <property type="entry name" value="NusG-like"/>
</dbReference>
<proteinExistence type="inferred from homology"/>
<dbReference type="InterPro" id="IPR036735">
    <property type="entry name" value="NGN_dom_sf"/>
</dbReference>
<protein>
    <recommendedName>
        <fullName evidence="4">Transcription termination/antitermination protein NusG</fullName>
    </recommendedName>
</protein>
<dbReference type="PANTHER" id="PTHR30265:SF4">
    <property type="entry name" value="KOW MOTIF FAMILY PROTEIN, EXPRESSED"/>
    <property type="match status" value="1"/>
</dbReference>
<dbReference type="CDD" id="cd06091">
    <property type="entry name" value="KOW_NusG"/>
    <property type="match status" value="1"/>
</dbReference>
<dbReference type="GO" id="GO:0006353">
    <property type="term" value="P:DNA-templated transcription termination"/>
    <property type="evidence" value="ECO:0007669"/>
    <property type="project" value="UniProtKB-KW"/>
</dbReference>
<evidence type="ECO:0000256" key="3">
    <source>
        <dbReference type="ARBA" id="ARBA00023163"/>
    </source>
</evidence>
<dbReference type="Gene3D" id="2.30.30.30">
    <property type="match status" value="1"/>
</dbReference>
<dbReference type="InterPro" id="IPR001062">
    <property type="entry name" value="Transcrpt_antiterm_NusG"/>
</dbReference>
<dbReference type="PANTHER" id="PTHR30265">
    <property type="entry name" value="RHO-INTERACTING TRANSCRIPTION TERMINATION FACTOR NUSG"/>
    <property type="match status" value="1"/>
</dbReference>
<evidence type="ECO:0000256" key="1">
    <source>
        <dbReference type="ARBA" id="ARBA00022814"/>
    </source>
</evidence>
<keyword evidence="1 4" id="KW-0889">Transcription antitermination</keyword>